<sequence length="232" mass="23982">MKKLLVASLLGTAAAVATAQTVAVPSPSGVLSLSAEAVTEVPTDVVTLVLAAEQEGPEPSAISNALSSRTQAALAQAKRVSGVEAQSGGFTIHPNTDRNGKISTWRGRSEIVLKSKDFAAVSKLAGELANQMQVQNVGFSLSREARRAAEQKLADQAVAAFRDKAQATTKLFGYSGFTIREVSVNESGGVMPPVPRMYAAKAMSSDAGAPIPVEGGKTQVTVSVNGSVQMVK</sequence>
<feature type="signal peptide" evidence="1">
    <location>
        <begin position="1"/>
        <end position="19"/>
    </location>
</feature>
<organism evidence="2 3">
    <name type="scientific">Cupriavidus pauculus</name>
    <dbReference type="NCBI Taxonomy" id="82633"/>
    <lineage>
        <taxon>Bacteria</taxon>
        <taxon>Pseudomonadati</taxon>
        <taxon>Pseudomonadota</taxon>
        <taxon>Betaproteobacteria</taxon>
        <taxon>Burkholderiales</taxon>
        <taxon>Burkholderiaceae</taxon>
        <taxon>Cupriavidus</taxon>
    </lineage>
</organism>
<dbReference type="PANTHER" id="PTHR34387:SF1">
    <property type="entry name" value="PERIPLASMIC IMMUNOGENIC PROTEIN"/>
    <property type="match status" value="1"/>
</dbReference>
<dbReference type="GO" id="GO:0006974">
    <property type="term" value="P:DNA damage response"/>
    <property type="evidence" value="ECO:0007669"/>
    <property type="project" value="TreeGrafter"/>
</dbReference>
<keyword evidence="1" id="KW-0732">Signal</keyword>
<evidence type="ECO:0000313" key="2">
    <source>
        <dbReference type="EMBL" id="PLQ01487.1"/>
    </source>
</evidence>
<dbReference type="PANTHER" id="PTHR34387">
    <property type="entry name" value="SLR1258 PROTEIN"/>
    <property type="match status" value="1"/>
</dbReference>
<dbReference type="Pfam" id="PF04402">
    <property type="entry name" value="SIMPL"/>
    <property type="match status" value="1"/>
</dbReference>
<dbReference type="Gene3D" id="3.30.70.2970">
    <property type="entry name" value="Protein of unknown function (DUF541), domain 2"/>
    <property type="match status" value="1"/>
</dbReference>
<proteinExistence type="predicted"/>
<feature type="chain" id="PRO_5014904725" description="DUF541 domain-containing protein" evidence="1">
    <location>
        <begin position="20"/>
        <end position="232"/>
    </location>
</feature>
<reference evidence="2 3" key="1">
    <citation type="submission" date="2017-12" db="EMBL/GenBank/DDBJ databases">
        <title>Genome sequence of the active heterotrophic nitrifier-denitrifier, Cupriavidus pauculus UM1.</title>
        <authorList>
            <person name="Putonti C."/>
            <person name="Castignetti D."/>
        </authorList>
    </citation>
    <scope>NUCLEOTIDE SEQUENCE [LARGE SCALE GENOMIC DNA]</scope>
    <source>
        <strain evidence="2 3">UM1</strain>
    </source>
</reference>
<gene>
    <name evidence="2" type="ORF">CYJ10_07345</name>
</gene>
<dbReference type="InterPro" id="IPR007497">
    <property type="entry name" value="SIMPL/DUF541"/>
</dbReference>
<accession>A0A2N5CH13</accession>
<comment type="caution">
    <text evidence="2">The sequence shown here is derived from an EMBL/GenBank/DDBJ whole genome shotgun (WGS) entry which is preliminary data.</text>
</comment>
<dbReference type="STRING" id="82633.GCA_000974605_06071"/>
<dbReference type="RefSeq" id="WP_101680839.1">
    <property type="nucleotide sequence ID" value="NZ_PJRP01000002.1"/>
</dbReference>
<evidence type="ECO:0000313" key="3">
    <source>
        <dbReference type="Proteomes" id="UP000234341"/>
    </source>
</evidence>
<name>A0A2N5CH13_9BURK</name>
<dbReference type="AlphaFoldDB" id="A0A2N5CH13"/>
<evidence type="ECO:0008006" key="4">
    <source>
        <dbReference type="Google" id="ProtNLM"/>
    </source>
</evidence>
<dbReference type="OrthoDB" id="7062395at2"/>
<evidence type="ECO:0000256" key="1">
    <source>
        <dbReference type="SAM" id="SignalP"/>
    </source>
</evidence>
<dbReference type="EMBL" id="PJRP01000002">
    <property type="protein sequence ID" value="PLQ01487.1"/>
    <property type="molecule type" value="Genomic_DNA"/>
</dbReference>
<protein>
    <recommendedName>
        <fullName evidence="4">DUF541 domain-containing protein</fullName>
    </recommendedName>
</protein>
<dbReference type="Proteomes" id="UP000234341">
    <property type="component" value="Unassembled WGS sequence"/>
</dbReference>
<dbReference type="InterPro" id="IPR052022">
    <property type="entry name" value="26kDa_periplasmic_antigen"/>
</dbReference>
<dbReference type="Gene3D" id="3.30.110.170">
    <property type="entry name" value="Protein of unknown function (DUF541), domain 1"/>
    <property type="match status" value="1"/>
</dbReference>